<evidence type="ECO:0000256" key="2">
    <source>
        <dbReference type="ARBA" id="ARBA00022448"/>
    </source>
</evidence>
<evidence type="ECO:0000256" key="5">
    <source>
        <dbReference type="ARBA" id="ARBA00023136"/>
    </source>
</evidence>
<comment type="caution">
    <text evidence="9">The sequence shown here is derived from an EMBL/GenBank/DDBJ whole genome shotgun (WGS) entry which is preliminary data.</text>
</comment>
<feature type="transmembrane region" description="Helical" evidence="6">
    <location>
        <begin position="242"/>
        <end position="265"/>
    </location>
</feature>
<feature type="transmembrane region" description="Helical" evidence="6">
    <location>
        <begin position="354"/>
        <end position="373"/>
    </location>
</feature>
<sequence length="482" mass="55209">MQTVRITKMFRNQKRVFIRWTKKRLAIALELVNNPPVIFLDEPTTGLDNYAIKQCMDLLYDISKEGRTVVCTIHQPPTSLFQKFDQVFILAKGLCVYSGSPSELVPFLSNAQMFCPKSHTPVDYLIDIVQQNPETINIFASNTENGKANSKRKAITPNRTRESKNIYEIYQETTQMGLSDMSVEFPVSFWKQFVILLSRIFLQMRRNKSMLYIQFFHHLISALLVGGIFFGVGNNATQIPAIFKFCICATVFFIYTYLMTPVLLFPLEIKLLRREYFNRWYSLKAYYMAITVSGLPLLILFGAMFLVIIYFFTDQPMEMERFVLFVAMGIAVALCSQGLGYIIGTLCSILKGSIVGPSAIAFLLALAVYGMGYNDGIEPYMKFIMKFSYVRYGLVGFCSSIFNERAPLECTDEIYCHYNNPSDLMKEMGMNGSQYQNQIIGVVIFIFIFRVGAYAALKYRMSSEFSTRIAYYATKIINPKEC</sequence>
<dbReference type="InterPro" id="IPR027417">
    <property type="entry name" value="P-loop_NTPase"/>
</dbReference>
<keyword evidence="4 6" id="KW-1133">Transmembrane helix</keyword>
<organism evidence="9 10">
    <name type="scientific">Cryptolaemus montrouzieri</name>
    <dbReference type="NCBI Taxonomy" id="559131"/>
    <lineage>
        <taxon>Eukaryota</taxon>
        <taxon>Metazoa</taxon>
        <taxon>Ecdysozoa</taxon>
        <taxon>Arthropoda</taxon>
        <taxon>Hexapoda</taxon>
        <taxon>Insecta</taxon>
        <taxon>Pterygota</taxon>
        <taxon>Neoptera</taxon>
        <taxon>Endopterygota</taxon>
        <taxon>Coleoptera</taxon>
        <taxon>Polyphaga</taxon>
        <taxon>Cucujiformia</taxon>
        <taxon>Coccinelloidea</taxon>
        <taxon>Coccinellidae</taxon>
        <taxon>Scymninae</taxon>
        <taxon>Scymnini</taxon>
        <taxon>Cryptolaemus</taxon>
    </lineage>
</organism>
<reference evidence="9 10" key="1">
    <citation type="journal article" date="2021" name="BMC Biol.">
        <title>Horizontally acquired antibacterial genes associated with adaptive radiation of ladybird beetles.</title>
        <authorList>
            <person name="Li H.S."/>
            <person name="Tang X.F."/>
            <person name="Huang Y.H."/>
            <person name="Xu Z.Y."/>
            <person name="Chen M.L."/>
            <person name="Du X.Y."/>
            <person name="Qiu B.Y."/>
            <person name="Chen P.T."/>
            <person name="Zhang W."/>
            <person name="Slipinski A."/>
            <person name="Escalona H.E."/>
            <person name="Waterhouse R.M."/>
            <person name="Zwick A."/>
            <person name="Pang H."/>
        </authorList>
    </citation>
    <scope>NUCLEOTIDE SEQUENCE [LARGE SCALE GENOMIC DNA]</scope>
    <source>
        <strain evidence="9">SYSU2018</strain>
    </source>
</reference>
<keyword evidence="5 6" id="KW-0472">Membrane</keyword>
<evidence type="ECO:0000259" key="8">
    <source>
        <dbReference type="Pfam" id="PF19055"/>
    </source>
</evidence>
<feature type="transmembrane region" description="Helical" evidence="6">
    <location>
        <begin position="322"/>
        <end position="342"/>
    </location>
</feature>
<evidence type="ECO:0000256" key="1">
    <source>
        <dbReference type="ARBA" id="ARBA00004141"/>
    </source>
</evidence>
<feature type="domain" description="ABC-2 type transporter transmembrane" evidence="7">
    <location>
        <begin position="192"/>
        <end position="402"/>
    </location>
</feature>
<name>A0ABD2MK06_9CUCU</name>
<evidence type="ECO:0000256" key="6">
    <source>
        <dbReference type="SAM" id="Phobius"/>
    </source>
</evidence>
<protein>
    <submittedName>
        <fullName evidence="9">Uncharacterized protein</fullName>
    </submittedName>
</protein>
<evidence type="ECO:0000313" key="10">
    <source>
        <dbReference type="Proteomes" id="UP001516400"/>
    </source>
</evidence>
<feature type="transmembrane region" description="Helical" evidence="6">
    <location>
        <begin position="209"/>
        <end position="230"/>
    </location>
</feature>
<dbReference type="InterPro" id="IPR050352">
    <property type="entry name" value="ABCG_transporters"/>
</dbReference>
<keyword evidence="3 6" id="KW-0812">Transmembrane</keyword>
<feature type="transmembrane region" description="Helical" evidence="6">
    <location>
        <begin position="286"/>
        <end position="310"/>
    </location>
</feature>
<gene>
    <name evidence="9" type="ORF">HHI36_010798</name>
</gene>
<feature type="transmembrane region" description="Helical" evidence="6">
    <location>
        <begin position="438"/>
        <end position="457"/>
    </location>
</feature>
<dbReference type="Pfam" id="PF01061">
    <property type="entry name" value="ABC2_membrane"/>
    <property type="match status" value="1"/>
</dbReference>
<comment type="subcellular location">
    <subcellularLocation>
        <location evidence="1">Membrane</location>
        <topology evidence="1">Multi-pass membrane protein</topology>
    </subcellularLocation>
</comment>
<keyword evidence="10" id="KW-1185">Reference proteome</keyword>
<evidence type="ECO:0000256" key="4">
    <source>
        <dbReference type="ARBA" id="ARBA00022989"/>
    </source>
</evidence>
<feature type="domain" description="ABC transporter family G" evidence="8">
    <location>
        <begin position="74"/>
        <end position="130"/>
    </location>
</feature>
<dbReference type="SUPFAM" id="SSF52540">
    <property type="entry name" value="P-loop containing nucleoside triphosphate hydrolases"/>
    <property type="match status" value="1"/>
</dbReference>
<accession>A0ABD2MK06</accession>
<dbReference type="Pfam" id="PF19055">
    <property type="entry name" value="ABC2_membrane_7"/>
    <property type="match status" value="1"/>
</dbReference>
<dbReference type="EMBL" id="JABFTP020000001">
    <property type="protein sequence ID" value="KAL3266635.1"/>
    <property type="molecule type" value="Genomic_DNA"/>
</dbReference>
<dbReference type="AlphaFoldDB" id="A0ABD2MK06"/>
<evidence type="ECO:0000259" key="7">
    <source>
        <dbReference type="Pfam" id="PF01061"/>
    </source>
</evidence>
<dbReference type="InterPro" id="IPR013525">
    <property type="entry name" value="ABC2_TM"/>
</dbReference>
<dbReference type="PANTHER" id="PTHR48041">
    <property type="entry name" value="ABC TRANSPORTER G FAMILY MEMBER 28"/>
    <property type="match status" value="1"/>
</dbReference>
<dbReference type="GO" id="GO:0016020">
    <property type="term" value="C:membrane"/>
    <property type="evidence" value="ECO:0007669"/>
    <property type="project" value="UniProtKB-SubCell"/>
</dbReference>
<keyword evidence="2" id="KW-0813">Transport</keyword>
<dbReference type="PANTHER" id="PTHR48041:SF105">
    <property type="entry name" value="FI02074P"/>
    <property type="match status" value="1"/>
</dbReference>
<dbReference type="Proteomes" id="UP001516400">
    <property type="component" value="Unassembled WGS sequence"/>
</dbReference>
<evidence type="ECO:0000313" key="9">
    <source>
        <dbReference type="EMBL" id="KAL3266635.1"/>
    </source>
</evidence>
<evidence type="ECO:0000256" key="3">
    <source>
        <dbReference type="ARBA" id="ARBA00022692"/>
    </source>
</evidence>
<proteinExistence type="predicted"/>
<dbReference type="Gene3D" id="3.40.50.300">
    <property type="entry name" value="P-loop containing nucleotide triphosphate hydrolases"/>
    <property type="match status" value="1"/>
</dbReference>
<dbReference type="InterPro" id="IPR043926">
    <property type="entry name" value="ABCG_dom"/>
</dbReference>